<protein>
    <submittedName>
        <fullName evidence="2">Uncharacterized protein</fullName>
    </submittedName>
</protein>
<comment type="caution">
    <text evidence="2">The sequence shown here is derived from an EMBL/GenBank/DDBJ whole genome shotgun (WGS) entry which is preliminary data.</text>
</comment>
<dbReference type="AlphaFoldDB" id="A0A931DB00"/>
<gene>
    <name evidence="2" type="ORF">IW252_000340</name>
</gene>
<evidence type="ECO:0000256" key="1">
    <source>
        <dbReference type="SAM" id="Phobius"/>
    </source>
</evidence>
<proteinExistence type="predicted"/>
<organism evidence="2 3">
    <name type="scientific">Zhihengliuella flava</name>
    <dbReference type="NCBI Taxonomy" id="1285193"/>
    <lineage>
        <taxon>Bacteria</taxon>
        <taxon>Bacillati</taxon>
        <taxon>Actinomycetota</taxon>
        <taxon>Actinomycetes</taxon>
        <taxon>Micrococcales</taxon>
        <taxon>Micrococcaceae</taxon>
        <taxon>Zhihengliuella</taxon>
    </lineage>
</organism>
<evidence type="ECO:0000313" key="2">
    <source>
        <dbReference type="EMBL" id="MBG6083573.1"/>
    </source>
</evidence>
<sequence>MTTRRPRSRSSDPRRGGAWQRLASLVRRRPGVLFAAALLCGGAARVAHRGGAHDVVVLALILIAVTGALALLWVRIARVVRGSSGRANRRR</sequence>
<dbReference type="Proteomes" id="UP000625033">
    <property type="component" value="Unassembled WGS sequence"/>
</dbReference>
<feature type="transmembrane region" description="Helical" evidence="1">
    <location>
        <begin position="55"/>
        <end position="74"/>
    </location>
</feature>
<keyword evidence="1" id="KW-1133">Transmembrane helix</keyword>
<keyword evidence="1" id="KW-0812">Transmembrane</keyword>
<reference evidence="2" key="1">
    <citation type="submission" date="2020-11" db="EMBL/GenBank/DDBJ databases">
        <title>Sequencing the genomes of 1000 actinobacteria strains.</title>
        <authorList>
            <person name="Klenk H.-P."/>
        </authorList>
    </citation>
    <scope>NUCLEOTIDE SEQUENCE</scope>
    <source>
        <strain evidence="2">DSM 26152</strain>
    </source>
</reference>
<keyword evidence="3" id="KW-1185">Reference proteome</keyword>
<name>A0A931DB00_9MICC</name>
<keyword evidence="1" id="KW-0472">Membrane</keyword>
<dbReference type="EMBL" id="JADOTZ010000001">
    <property type="protein sequence ID" value="MBG6083573.1"/>
    <property type="molecule type" value="Genomic_DNA"/>
</dbReference>
<accession>A0A931DB00</accession>
<evidence type="ECO:0000313" key="3">
    <source>
        <dbReference type="Proteomes" id="UP000625033"/>
    </source>
</evidence>